<dbReference type="EMBL" id="JAPNKA010000001">
    <property type="protein sequence ID" value="MCY1076045.1"/>
    <property type="molecule type" value="Genomic_DNA"/>
</dbReference>
<dbReference type="RefSeq" id="WP_267534953.1">
    <property type="nucleotide sequence ID" value="NZ_JAPNKA010000001.1"/>
</dbReference>
<feature type="chain" id="PRO_5047491033" description="Lipoprotein" evidence="1">
    <location>
        <begin position="27"/>
        <end position="195"/>
    </location>
</feature>
<organism evidence="2 3">
    <name type="scientific">Archangium lansingense</name>
    <dbReference type="NCBI Taxonomy" id="2995310"/>
    <lineage>
        <taxon>Bacteria</taxon>
        <taxon>Pseudomonadati</taxon>
        <taxon>Myxococcota</taxon>
        <taxon>Myxococcia</taxon>
        <taxon>Myxococcales</taxon>
        <taxon>Cystobacterineae</taxon>
        <taxon>Archangiaceae</taxon>
        <taxon>Archangium</taxon>
    </lineage>
</organism>
<evidence type="ECO:0000313" key="3">
    <source>
        <dbReference type="Proteomes" id="UP001207654"/>
    </source>
</evidence>
<evidence type="ECO:0008006" key="4">
    <source>
        <dbReference type="Google" id="ProtNLM"/>
    </source>
</evidence>
<proteinExistence type="predicted"/>
<feature type="signal peptide" evidence="1">
    <location>
        <begin position="1"/>
        <end position="26"/>
    </location>
</feature>
<evidence type="ECO:0000313" key="2">
    <source>
        <dbReference type="EMBL" id="MCY1076045.1"/>
    </source>
</evidence>
<reference evidence="2 3" key="1">
    <citation type="submission" date="2022-11" db="EMBL/GenBank/DDBJ databases">
        <title>Minimal conservation of predation-associated metabolite biosynthetic gene clusters underscores biosynthetic potential of Myxococcota including descriptions for ten novel species: Archangium lansinium sp. nov., Myxococcus landrumus sp. nov., Nannocystis bai.</title>
        <authorList>
            <person name="Ahearne A."/>
            <person name="Stevens C."/>
            <person name="Phillips K."/>
        </authorList>
    </citation>
    <scope>NUCLEOTIDE SEQUENCE [LARGE SCALE GENOMIC DNA]</scope>
    <source>
        <strain evidence="2 3">MIWBW</strain>
    </source>
</reference>
<keyword evidence="3" id="KW-1185">Reference proteome</keyword>
<dbReference type="Proteomes" id="UP001207654">
    <property type="component" value="Unassembled WGS sequence"/>
</dbReference>
<comment type="caution">
    <text evidence="2">The sequence shown here is derived from an EMBL/GenBank/DDBJ whole genome shotgun (WGS) entry which is preliminary data.</text>
</comment>
<accession>A0ABT4A321</accession>
<dbReference type="PROSITE" id="PS51257">
    <property type="entry name" value="PROKAR_LIPOPROTEIN"/>
    <property type="match status" value="1"/>
</dbReference>
<name>A0ABT4A321_9BACT</name>
<keyword evidence="1" id="KW-0732">Signal</keyword>
<evidence type="ECO:0000256" key="1">
    <source>
        <dbReference type="SAM" id="SignalP"/>
    </source>
</evidence>
<sequence>MKNVFKKSLLASGVALLLTGCGSTTEAESQPSSLEAREDELLSACGEPEATELLEVAEHACFHGEYGPFEAVTAAALGSTPFVDVSAPHTAYNITLPARGYGYGYGGAVNFIPEESGEYAFFLSRHRGLRIFNGNTEVARECRLQVPEETCGSLRTAVVADLEANVEYRLEFKAIFPQNSQFTLVVEEAAHHHEE</sequence>
<gene>
    <name evidence="2" type="ORF">OV287_16345</name>
</gene>
<protein>
    <recommendedName>
        <fullName evidence="4">Lipoprotein</fullName>
    </recommendedName>
</protein>